<evidence type="ECO:0000256" key="5">
    <source>
        <dbReference type="ARBA" id="ARBA00023163"/>
    </source>
</evidence>
<comment type="caution">
    <text evidence="9">The sequence shown here is derived from an EMBL/GenBank/DDBJ whole genome shotgun (WGS) entry which is preliminary data.</text>
</comment>
<accession>A0A9X3F8K2</accession>
<name>A0A9X3F8K2_9BACT</name>
<evidence type="ECO:0000256" key="2">
    <source>
        <dbReference type="ARBA" id="ARBA00022840"/>
    </source>
</evidence>
<dbReference type="FunFam" id="3.40.50.300:FF:000006">
    <property type="entry name" value="DNA-binding transcriptional regulator NtrC"/>
    <property type="match status" value="1"/>
</dbReference>
<dbReference type="GO" id="GO:0003677">
    <property type="term" value="F:DNA binding"/>
    <property type="evidence" value="ECO:0007669"/>
    <property type="project" value="UniProtKB-KW"/>
</dbReference>
<dbReference type="PROSITE" id="PS00676">
    <property type="entry name" value="SIGMA54_INTERACT_2"/>
    <property type="match status" value="1"/>
</dbReference>
<dbReference type="RefSeq" id="WP_343334879.1">
    <property type="nucleotide sequence ID" value="NZ_JAPOHD010000059.1"/>
</dbReference>
<dbReference type="InterPro" id="IPR058031">
    <property type="entry name" value="AAA_lid_NorR"/>
</dbReference>
<protein>
    <submittedName>
        <fullName evidence="9">Sigma-54 dependent transcriptional regulator</fullName>
    </submittedName>
</protein>
<dbReference type="InterPro" id="IPR011006">
    <property type="entry name" value="CheY-like_superfamily"/>
</dbReference>
<dbReference type="SMART" id="SM00382">
    <property type="entry name" value="AAA"/>
    <property type="match status" value="1"/>
</dbReference>
<dbReference type="PROSITE" id="PS50110">
    <property type="entry name" value="RESPONSE_REGULATORY"/>
    <property type="match status" value="1"/>
</dbReference>
<dbReference type="InterPro" id="IPR003593">
    <property type="entry name" value="AAA+_ATPase"/>
</dbReference>
<dbReference type="GO" id="GO:0000160">
    <property type="term" value="P:phosphorelay signal transduction system"/>
    <property type="evidence" value="ECO:0007669"/>
    <property type="project" value="InterPro"/>
</dbReference>
<dbReference type="InterPro" id="IPR025944">
    <property type="entry name" value="Sigma_54_int_dom_CS"/>
</dbReference>
<dbReference type="Proteomes" id="UP001145087">
    <property type="component" value="Unassembled WGS sequence"/>
</dbReference>
<feature type="domain" description="Response regulatory" evidence="8">
    <location>
        <begin position="11"/>
        <end position="124"/>
    </location>
</feature>
<keyword evidence="10" id="KW-1185">Reference proteome</keyword>
<evidence type="ECO:0000313" key="10">
    <source>
        <dbReference type="Proteomes" id="UP001145087"/>
    </source>
</evidence>
<keyword evidence="2" id="KW-0067">ATP-binding</keyword>
<gene>
    <name evidence="9" type="ORF">OU798_19550</name>
</gene>
<keyword evidence="5" id="KW-0804">Transcription</keyword>
<dbReference type="Pfam" id="PF25601">
    <property type="entry name" value="AAA_lid_14"/>
    <property type="match status" value="1"/>
</dbReference>
<dbReference type="Gene3D" id="3.40.50.300">
    <property type="entry name" value="P-loop containing nucleotide triphosphate hydrolases"/>
    <property type="match status" value="1"/>
</dbReference>
<dbReference type="AlphaFoldDB" id="A0A9X3F8K2"/>
<feature type="domain" description="Sigma-54 factor interaction" evidence="7">
    <location>
        <begin position="151"/>
        <end position="380"/>
    </location>
</feature>
<dbReference type="PANTHER" id="PTHR32071">
    <property type="entry name" value="TRANSCRIPTIONAL REGULATORY PROTEIN"/>
    <property type="match status" value="1"/>
</dbReference>
<dbReference type="GO" id="GO:0005524">
    <property type="term" value="F:ATP binding"/>
    <property type="evidence" value="ECO:0007669"/>
    <property type="project" value="UniProtKB-KW"/>
</dbReference>
<evidence type="ECO:0000259" key="8">
    <source>
        <dbReference type="PROSITE" id="PS50110"/>
    </source>
</evidence>
<organism evidence="9 10">
    <name type="scientific">Draconibacterium aestuarii</name>
    <dbReference type="NCBI Taxonomy" id="2998507"/>
    <lineage>
        <taxon>Bacteria</taxon>
        <taxon>Pseudomonadati</taxon>
        <taxon>Bacteroidota</taxon>
        <taxon>Bacteroidia</taxon>
        <taxon>Marinilabiliales</taxon>
        <taxon>Prolixibacteraceae</taxon>
        <taxon>Draconibacterium</taxon>
    </lineage>
</organism>
<dbReference type="InterPro" id="IPR009057">
    <property type="entry name" value="Homeodomain-like_sf"/>
</dbReference>
<dbReference type="SUPFAM" id="SSF52172">
    <property type="entry name" value="CheY-like"/>
    <property type="match status" value="1"/>
</dbReference>
<dbReference type="SMART" id="SM00448">
    <property type="entry name" value="REC"/>
    <property type="match status" value="1"/>
</dbReference>
<evidence type="ECO:0000256" key="3">
    <source>
        <dbReference type="ARBA" id="ARBA00023015"/>
    </source>
</evidence>
<keyword evidence="6" id="KW-0597">Phosphoprotein</keyword>
<dbReference type="PROSITE" id="PS50045">
    <property type="entry name" value="SIGMA54_INTERACT_4"/>
    <property type="match status" value="1"/>
</dbReference>
<evidence type="ECO:0000313" key="9">
    <source>
        <dbReference type="EMBL" id="MCY1722554.1"/>
    </source>
</evidence>
<dbReference type="SUPFAM" id="SSF52540">
    <property type="entry name" value="P-loop containing nucleoside triphosphate hydrolases"/>
    <property type="match status" value="1"/>
</dbReference>
<dbReference type="EMBL" id="JAPOHD010000059">
    <property type="protein sequence ID" value="MCY1722554.1"/>
    <property type="molecule type" value="Genomic_DNA"/>
</dbReference>
<evidence type="ECO:0000259" key="7">
    <source>
        <dbReference type="PROSITE" id="PS50045"/>
    </source>
</evidence>
<dbReference type="GO" id="GO:0006355">
    <property type="term" value="P:regulation of DNA-templated transcription"/>
    <property type="evidence" value="ECO:0007669"/>
    <property type="project" value="InterPro"/>
</dbReference>
<dbReference type="Pfam" id="PF00072">
    <property type="entry name" value="Response_reg"/>
    <property type="match status" value="1"/>
</dbReference>
<proteinExistence type="predicted"/>
<dbReference type="InterPro" id="IPR001789">
    <property type="entry name" value="Sig_transdc_resp-reg_receiver"/>
</dbReference>
<dbReference type="SUPFAM" id="SSF46689">
    <property type="entry name" value="Homeodomain-like"/>
    <property type="match status" value="1"/>
</dbReference>
<dbReference type="Pfam" id="PF00158">
    <property type="entry name" value="Sigma54_activat"/>
    <property type="match status" value="1"/>
</dbReference>
<sequence length="452" mass="51386">MTNQSIKNQYKVFIVEDNVLYARVLKKQLLDDQLQVKVFHNGTDFINCMHEKPDVVTLDYTLPDMTGKEVLAKIQEKLPNTQVIVISAQDNISTAIELMKNGAYDYIMKAPDTREKLSNIIKNIYKTDQLKTENIILKDAVKEKYNFKNLIKGNSREIDHVFELMNKAIQTNISVSISGETGTGKELVAKGIHYNSRRSVKPFVAVNVSAIPDGLIESELFGHEKGAFTGADFKKIGKFELANGGTLFLDEIADLNLNLQAKLLRVIQERELVRLGGNDTIPLDVRIITATHKNLATLSGDEQFRQDLYYRLLGLPIEIPPLRQRGNDKILLAKFFVDEFCKENDMEPKTISSEAKQMLLSYHYPGNIRELKAIMELSCVMCTRDLIKPSHLNMNIDESVQNLLASEKTLEEYNSEIIKFFLNKYNQNVRLVASKLGIGKSTIYRMLQKSMN</sequence>
<dbReference type="InterPro" id="IPR027417">
    <property type="entry name" value="P-loop_NTPase"/>
</dbReference>
<dbReference type="PROSITE" id="PS00688">
    <property type="entry name" value="SIGMA54_INTERACT_3"/>
    <property type="match status" value="1"/>
</dbReference>
<dbReference type="Gene3D" id="3.40.50.2300">
    <property type="match status" value="1"/>
</dbReference>
<feature type="modified residue" description="4-aspartylphosphate" evidence="6">
    <location>
        <position position="59"/>
    </location>
</feature>
<dbReference type="Gene3D" id="1.10.10.60">
    <property type="entry name" value="Homeodomain-like"/>
    <property type="match status" value="1"/>
</dbReference>
<dbReference type="InterPro" id="IPR002078">
    <property type="entry name" value="Sigma_54_int"/>
</dbReference>
<reference evidence="9" key="1">
    <citation type="submission" date="2022-11" db="EMBL/GenBank/DDBJ databases">
        <title>Marilongibacter aestuarii gen. nov., sp. nov., isolated from tidal flat sediment.</title>
        <authorList>
            <person name="Jiayan W."/>
        </authorList>
    </citation>
    <scope>NUCLEOTIDE SEQUENCE</scope>
    <source>
        <strain evidence="9">Z1-6</strain>
    </source>
</reference>
<keyword evidence="4" id="KW-0238">DNA-binding</keyword>
<evidence type="ECO:0000256" key="4">
    <source>
        <dbReference type="ARBA" id="ARBA00023125"/>
    </source>
</evidence>
<dbReference type="PANTHER" id="PTHR32071:SF121">
    <property type="entry name" value="SIGMA L-DEPENDENT TRANSCRIPTIONAL REGULATOR YQIR-RELATED"/>
    <property type="match status" value="1"/>
</dbReference>
<keyword evidence="3" id="KW-0805">Transcription regulation</keyword>
<keyword evidence="1" id="KW-0547">Nucleotide-binding</keyword>
<dbReference type="Gene3D" id="1.10.8.60">
    <property type="match status" value="1"/>
</dbReference>
<dbReference type="CDD" id="cd00009">
    <property type="entry name" value="AAA"/>
    <property type="match status" value="1"/>
</dbReference>
<dbReference type="InterPro" id="IPR025943">
    <property type="entry name" value="Sigma_54_int_dom_ATP-bd_2"/>
</dbReference>
<evidence type="ECO:0000256" key="1">
    <source>
        <dbReference type="ARBA" id="ARBA00022741"/>
    </source>
</evidence>
<evidence type="ECO:0000256" key="6">
    <source>
        <dbReference type="PROSITE-ProRule" id="PRU00169"/>
    </source>
</evidence>